<comment type="caution">
    <text evidence="11">The sequence shown here is derived from an EMBL/GenBank/DDBJ whole genome shotgun (WGS) entry which is preliminary data.</text>
</comment>
<keyword evidence="6" id="KW-0325">Glycoprotein</keyword>
<reference evidence="11" key="2">
    <citation type="journal article" date="2023" name="Infect Dis Poverty">
        <title>Chromosome-scale genome of the human blood fluke Schistosoma mekongi and its implications for public health.</title>
        <authorList>
            <person name="Zhou M."/>
            <person name="Xu L."/>
            <person name="Xu D."/>
            <person name="Chen W."/>
            <person name="Khan J."/>
            <person name="Hu Y."/>
            <person name="Huang H."/>
            <person name="Wei H."/>
            <person name="Zhang Y."/>
            <person name="Chusongsang P."/>
            <person name="Tanasarnprasert K."/>
            <person name="Hu X."/>
            <person name="Limpanont Y."/>
            <person name="Lv Z."/>
        </authorList>
    </citation>
    <scope>NUCLEOTIDE SEQUENCE</scope>
    <source>
        <strain evidence="11">LV_2022a</strain>
    </source>
</reference>
<evidence type="ECO:0000256" key="2">
    <source>
        <dbReference type="ARBA" id="ARBA00006285"/>
    </source>
</evidence>
<dbReference type="EMBL" id="JALJAT010000001">
    <property type="protein sequence ID" value="KAK4475797.1"/>
    <property type="molecule type" value="Genomic_DNA"/>
</dbReference>
<dbReference type="GO" id="GO:0016020">
    <property type="term" value="C:membrane"/>
    <property type="evidence" value="ECO:0007669"/>
    <property type="project" value="TreeGrafter"/>
</dbReference>
<evidence type="ECO:0000256" key="6">
    <source>
        <dbReference type="ARBA" id="ARBA00023180"/>
    </source>
</evidence>
<reference evidence="11" key="1">
    <citation type="submission" date="2022-04" db="EMBL/GenBank/DDBJ databases">
        <authorList>
            <person name="Xu L."/>
            <person name="Lv Z."/>
        </authorList>
    </citation>
    <scope>NUCLEOTIDE SEQUENCE</scope>
    <source>
        <strain evidence="11">LV_2022a</strain>
    </source>
</reference>
<evidence type="ECO:0000313" key="11">
    <source>
        <dbReference type="EMBL" id="KAK4475797.1"/>
    </source>
</evidence>
<dbReference type="PANTHER" id="PTHR22600:SF21">
    <property type="entry name" value="BETA-HEXOSAMINIDASE A"/>
    <property type="match status" value="1"/>
</dbReference>
<protein>
    <recommendedName>
        <fullName evidence="3">beta-N-acetylhexosaminidase</fullName>
        <ecNumber evidence="3">3.2.1.52</ecNumber>
    </recommendedName>
</protein>
<dbReference type="SUPFAM" id="SSF55545">
    <property type="entry name" value="beta-N-acetylhexosaminidase-like domain"/>
    <property type="match status" value="1"/>
</dbReference>
<gene>
    <name evidence="11" type="ORF">MN116_001053</name>
</gene>
<dbReference type="Pfam" id="PF00728">
    <property type="entry name" value="Glyco_hydro_20"/>
    <property type="match status" value="1"/>
</dbReference>
<name>A0AAE2D996_SCHME</name>
<dbReference type="Pfam" id="PF14845">
    <property type="entry name" value="Glycohydro_20b2"/>
    <property type="match status" value="1"/>
</dbReference>
<evidence type="ECO:0000313" key="12">
    <source>
        <dbReference type="Proteomes" id="UP001292079"/>
    </source>
</evidence>
<dbReference type="SUPFAM" id="SSF51445">
    <property type="entry name" value="(Trans)glycosidases"/>
    <property type="match status" value="1"/>
</dbReference>
<dbReference type="InterPro" id="IPR029018">
    <property type="entry name" value="Hex-like_dom2"/>
</dbReference>
<evidence type="ECO:0000256" key="1">
    <source>
        <dbReference type="ARBA" id="ARBA00001231"/>
    </source>
</evidence>
<dbReference type="PANTHER" id="PTHR22600">
    <property type="entry name" value="BETA-HEXOSAMINIDASE"/>
    <property type="match status" value="1"/>
</dbReference>
<keyword evidence="5" id="KW-0378">Hydrolase</keyword>
<dbReference type="EC" id="3.2.1.52" evidence="3"/>
<keyword evidence="7" id="KW-0326">Glycosidase</keyword>
<dbReference type="InterPro" id="IPR017853">
    <property type="entry name" value="GH"/>
</dbReference>
<evidence type="ECO:0000256" key="4">
    <source>
        <dbReference type="ARBA" id="ARBA00022729"/>
    </source>
</evidence>
<evidence type="ECO:0000256" key="3">
    <source>
        <dbReference type="ARBA" id="ARBA00012663"/>
    </source>
</evidence>
<keyword evidence="12" id="KW-1185">Reference proteome</keyword>
<dbReference type="Gene3D" id="3.20.20.80">
    <property type="entry name" value="Glycosidases"/>
    <property type="match status" value="1"/>
</dbReference>
<evidence type="ECO:0000259" key="10">
    <source>
        <dbReference type="Pfam" id="PF14845"/>
    </source>
</evidence>
<dbReference type="InterPro" id="IPR025705">
    <property type="entry name" value="Beta_hexosaminidase_sua/sub"/>
</dbReference>
<accession>A0AAE2D996</accession>
<sequence>MGHSSKFQLTNIGFTDRLLKTFLLHIPVVFLSFIVSSRFLGEVTCTNTTNRNDTDHNDDAKVPIDQLSAFNVSHLESSSPNDIILENTWRYRLFPSLKIPVFRSPHPTFGSPWPLPHSWSTTSCYYNVDITDFHFEFHRKNSNKILQSAINRYMYIIQNKLGFSVYPKVWQHDEERLFSYSFDNYQLKFGKTVVKRSQDTHNNIRNSHSSFRADSSYSRGTINDFAYNTAIGIDAKTGNDLSHFVSQKISRLIHKYGLSPHRVLRNGTQKYALLHVVNSDSKLPHANMDESYILGVSENGIFIVANETWGALRALETLSQLMWTTRGPSHVFINKTYIEDFPRFKHRGLMLDTSRHFLSKSVILLNLEAMSYNKLNVLHWHIVDDQSFPYQSSVYPELSAMGAYREDLVYTPSDIKEILEFARFRGIRVIPEFDIPGHTRSISLSHPEIMSQCQHYSKGYGYYGPLNPATNKTYTFLENLLGEVFKLFLDDYIHLGGDEVETECWGRDPEIQHSVENPGHFSSEFWINYFWRRVQNLVTYMGQSNPQLKRDLILWQDALRHVTELKKSLLVQVWYSQPQSYLSQGYNIIYSSCWYLDSLHDMRDWTKFYQCDPADNAPLNTEKQIIGGEACLWSEYQSDYTVLTRIWPATSAVAERLWSSKEVTDLKYAGPRIEEQRCRLINRGIPAGVLLGPGYCENSSLIPMWNMNELLYIRNIDHEDQEYNK</sequence>
<comment type="similarity">
    <text evidence="2">Belongs to the glycosyl hydrolase 20 family.</text>
</comment>
<evidence type="ECO:0000256" key="7">
    <source>
        <dbReference type="ARBA" id="ARBA00023295"/>
    </source>
</evidence>
<feature type="domain" description="Glycoside hydrolase family 20 catalytic" evidence="9">
    <location>
        <begin position="344"/>
        <end position="660"/>
    </location>
</feature>
<evidence type="ECO:0000259" key="9">
    <source>
        <dbReference type="Pfam" id="PF00728"/>
    </source>
</evidence>
<feature type="domain" description="Beta-hexosaminidase eukaryotic type N-terminal" evidence="10">
    <location>
        <begin position="112"/>
        <end position="321"/>
    </location>
</feature>
<dbReference type="Gene3D" id="3.30.379.10">
    <property type="entry name" value="Chitobiase/beta-hexosaminidase domain 2-like"/>
    <property type="match status" value="1"/>
</dbReference>
<proteinExistence type="inferred from homology"/>
<dbReference type="PRINTS" id="PR00738">
    <property type="entry name" value="GLHYDRLASE20"/>
</dbReference>
<keyword evidence="4" id="KW-0732">Signal</keyword>
<dbReference type="GO" id="GO:0005975">
    <property type="term" value="P:carbohydrate metabolic process"/>
    <property type="evidence" value="ECO:0007669"/>
    <property type="project" value="InterPro"/>
</dbReference>
<dbReference type="GO" id="GO:0006689">
    <property type="term" value="P:ganglioside catabolic process"/>
    <property type="evidence" value="ECO:0007669"/>
    <property type="project" value="TreeGrafter"/>
</dbReference>
<dbReference type="InterPro" id="IPR015883">
    <property type="entry name" value="Glyco_hydro_20_cat"/>
</dbReference>
<dbReference type="AlphaFoldDB" id="A0AAE2D996"/>
<dbReference type="InterPro" id="IPR029019">
    <property type="entry name" value="HEX_eukaryotic_N"/>
</dbReference>
<feature type="active site" description="Proton donor" evidence="8">
    <location>
        <position position="499"/>
    </location>
</feature>
<comment type="catalytic activity">
    <reaction evidence="1">
        <text>Hydrolysis of terminal non-reducing N-acetyl-D-hexosamine residues in N-acetyl-beta-D-hexosaminides.</text>
        <dbReference type="EC" id="3.2.1.52"/>
    </reaction>
</comment>
<dbReference type="GO" id="GO:0030203">
    <property type="term" value="P:glycosaminoglycan metabolic process"/>
    <property type="evidence" value="ECO:0007669"/>
    <property type="project" value="TreeGrafter"/>
</dbReference>
<evidence type="ECO:0000256" key="8">
    <source>
        <dbReference type="PIRSR" id="PIRSR625705-1"/>
    </source>
</evidence>
<dbReference type="GO" id="GO:0005764">
    <property type="term" value="C:lysosome"/>
    <property type="evidence" value="ECO:0007669"/>
    <property type="project" value="TreeGrafter"/>
</dbReference>
<dbReference type="GO" id="GO:0004563">
    <property type="term" value="F:beta-N-acetylhexosaminidase activity"/>
    <property type="evidence" value="ECO:0007669"/>
    <property type="project" value="UniProtKB-EC"/>
</dbReference>
<organism evidence="11 12">
    <name type="scientific">Schistosoma mekongi</name>
    <name type="common">Parasitic worm</name>
    <dbReference type="NCBI Taxonomy" id="38744"/>
    <lineage>
        <taxon>Eukaryota</taxon>
        <taxon>Metazoa</taxon>
        <taxon>Spiralia</taxon>
        <taxon>Lophotrochozoa</taxon>
        <taxon>Platyhelminthes</taxon>
        <taxon>Trematoda</taxon>
        <taxon>Digenea</taxon>
        <taxon>Strigeidida</taxon>
        <taxon>Schistosomatoidea</taxon>
        <taxon>Schistosomatidae</taxon>
        <taxon>Schistosoma</taxon>
    </lineage>
</organism>
<dbReference type="FunFam" id="3.20.20.80:FF:000063">
    <property type="entry name" value="Beta-hexosaminidase"/>
    <property type="match status" value="1"/>
</dbReference>
<evidence type="ECO:0000256" key="5">
    <source>
        <dbReference type="ARBA" id="ARBA00022801"/>
    </source>
</evidence>
<dbReference type="Proteomes" id="UP001292079">
    <property type="component" value="Unassembled WGS sequence"/>
</dbReference>